<keyword evidence="4" id="KW-1185">Reference proteome</keyword>
<sequence length="273" mass="28366">MEAVLTSNSVAEAIANEFVSARLKAVALSGFPGTLPATLDAAYAVQDVAIKIFPDEVAGWKIGKIPADLVGPLGSKSVSGPVFRKDVRYAAPGGTVEYGQFVGGFAAVEAEYMFEIGEDAPAGKTVWTTADAIAVVKRMVCGVEMAGSPLATINKIGPLCVVSDFGNNNGIIVGPEIPNWRDRVLTELTCETFINGKSVGTGMAANVPGGPLESLRFVAELCAKRGLPLKAGMMITTGAITGVHDINPGEMARIEFKGLGAIQCVGVPMKPRV</sequence>
<evidence type="ECO:0000256" key="1">
    <source>
        <dbReference type="ARBA" id="ARBA00023239"/>
    </source>
</evidence>
<dbReference type="EMBL" id="BAAADD010000003">
    <property type="protein sequence ID" value="GAA0566413.1"/>
    <property type="molecule type" value="Genomic_DNA"/>
</dbReference>
<protein>
    <submittedName>
        <fullName evidence="3">2-keto-4-pentenoate hydratase</fullName>
    </submittedName>
</protein>
<accession>A0ABP3PKA9</accession>
<evidence type="ECO:0000313" key="4">
    <source>
        <dbReference type="Proteomes" id="UP001499951"/>
    </source>
</evidence>
<dbReference type="Pfam" id="PF01557">
    <property type="entry name" value="FAA_hydrolase"/>
    <property type="match status" value="1"/>
</dbReference>
<name>A0ABP3PKA9_9PROT</name>
<keyword evidence="1" id="KW-0456">Lyase</keyword>
<dbReference type="RefSeq" id="WP_166933218.1">
    <property type="nucleotide sequence ID" value="NZ_BAAADD010000003.1"/>
</dbReference>
<feature type="domain" description="Fumarylacetoacetase-like C-terminal" evidence="2">
    <location>
        <begin position="126"/>
        <end position="263"/>
    </location>
</feature>
<dbReference type="Gene3D" id="3.90.850.10">
    <property type="entry name" value="Fumarylacetoacetase-like, C-terminal domain"/>
    <property type="match status" value="1"/>
</dbReference>
<dbReference type="SUPFAM" id="SSF56529">
    <property type="entry name" value="FAH"/>
    <property type="match status" value="1"/>
</dbReference>
<dbReference type="PANTHER" id="PTHR30143:SF0">
    <property type="entry name" value="2-KETO-4-PENTENOATE HYDRATASE"/>
    <property type="match status" value="1"/>
</dbReference>
<dbReference type="Proteomes" id="UP001499951">
    <property type="component" value="Unassembled WGS sequence"/>
</dbReference>
<dbReference type="InterPro" id="IPR050772">
    <property type="entry name" value="Hydratase-Decarb/MhpD_sf"/>
</dbReference>
<organism evidence="3 4">
    <name type="scientific">Rhizomicrobium electricum</name>
    <dbReference type="NCBI Taxonomy" id="480070"/>
    <lineage>
        <taxon>Bacteria</taxon>
        <taxon>Pseudomonadati</taxon>
        <taxon>Pseudomonadota</taxon>
        <taxon>Alphaproteobacteria</taxon>
        <taxon>Micropepsales</taxon>
        <taxon>Micropepsaceae</taxon>
        <taxon>Rhizomicrobium</taxon>
    </lineage>
</organism>
<dbReference type="InterPro" id="IPR036663">
    <property type="entry name" value="Fumarylacetoacetase_C_sf"/>
</dbReference>
<evidence type="ECO:0000259" key="2">
    <source>
        <dbReference type="Pfam" id="PF01557"/>
    </source>
</evidence>
<comment type="caution">
    <text evidence="3">The sequence shown here is derived from an EMBL/GenBank/DDBJ whole genome shotgun (WGS) entry which is preliminary data.</text>
</comment>
<gene>
    <name evidence="3" type="ORF">GCM10008942_13560</name>
</gene>
<evidence type="ECO:0000313" key="3">
    <source>
        <dbReference type="EMBL" id="GAA0566413.1"/>
    </source>
</evidence>
<reference evidence="4" key="1">
    <citation type="journal article" date="2019" name="Int. J. Syst. Evol. Microbiol.">
        <title>The Global Catalogue of Microorganisms (GCM) 10K type strain sequencing project: providing services to taxonomists for standard genome sequencing and annotation.</title>
        <authorList>
            <consortium name="The Broad Institute Genomics Platform"/>
            <consortium name="The Broad Institute Genome Sequencing Center for Infectious Disease"/>
            <person name="Wu L."/>
            <person name="Ma J."/>
        </authorList>
    </citation>
    <scope>NUCLEOTIDE SEQUENCE [LARGE SCALE GENOMIC DNA]</scope>
    <source>
        <strain evidence="4">JCM 15089</strain>
    </source>
</reference>
<dbReference type="InterPro" id="IPR011234">
    <property type="entry name" value="Fumarylacetoacetase-like_C"/>
</dbReference>
<proteinExistence type="predicted"/>
<dbReference type="PANTHER" id="PTHR30143">
    <property type="entry name" value="ACID HYDRATASE"/>
    <property type="match status" value="1"/>
</dbReference>